<evidence type="ECO:0000259" key="9">
    <source>
        <dbReference type="Pfam" id="PF09764"/>
    </source>
</evidence>
<comment type="subunit">
    <text evidence="2 8">Monomer.</text>
</comment>
<accession>V4ADZ0</accession>
<dbReference type="GO" id="GO:0005829">
    <property type="term" value="C:cytosol"/>
    <property type="evidence" value="ECO:0007669"/>
    <property type="project" value="TreeGrafter"/>
</dbReference>
<dbReference type="PANTHER" id="PTHR13035:SF0">
    <property type="entry name" value="PROTEIN N-TERMINAL GLUTAMINE AMIDOHYDROLASE"/>
    <property type="match status" value="1"/>
</dbReference>
<dbReference type="OrthoDB" id="191192at2759"/>
<name>V4ADZ0_LOTGI</name>
<protein>
    <recommendedName>
        <fullName evidence="4 8">Protein N-terminal glutamine amidohydrolase</fullName>
        <ecNumber evidence="3 8">3.5.1.122</ecNumber>
    </recommendedName>
    <alternativeName>
        <fullName evidence="6 8">Protein NH2-terminal glutamine deamidase</fullName>
    </alternativeName>
</protein>
<dbReference type="EMBL" id="KB202237">
    <property type="protein sequence ID" value="ESO91546.1"/>
    <property type="molecule type" value="Genomic_DNA"/>
</dbReference>
<dbReference type="InterPro" id="IPR037132">
    <property type="entry name" value="N_Gln_amidohydro_ab_roll_sf"/>
</dbReference>
<dbReference type="PANTHER" id="PTHR13035">
    <property type="entry name" value="PROTEIN N-TERMINAL GLUTAMINE AMIDOHYDROLASE"/>
    <property type="match status" value="1"/>
</dbReference>
<organism evidence="10 11">
    <name type="scientific">Lottia gigantea</name>
    <name type="common">Giant owl limpet</name>
    <dbReference type="NCBI Taxonomy" id="225164"/>
    <lineage>
        <taxon>Eukaryota</taxon>
        <taxon>Metazoa</taxon>
        <taxon>Spiralia</taxon>
        <taxon>Lophotrochozoa</taxon>
        <taxon>Mollusca</taxon>
        <taxon>Gastropoda</taxon>
        <taxon>Patellogastropoda</taxon>
        <taxon>Lottioidea</taxon>
        <taxon>Lottiidae</taxon>
        <taxon>Lottia</taxon>
    </lineage>
</organism>
<evidence type="ECO:0000256" key="8">
    <source>
        <dbReference type="RuleBase" id="RU367082"/>
    </source>
</evidence>
<dbReference type="OMA" id="GWGTVYS"/>
<dbReference type="FunFam" id="3.10.620.10:FF:000001">
    <property type="entry name" value="Blast:Protein N-terminal glutamine amidohydrolase"/>
    <property type="match status" value="1"/>
</dbReference>
<evidence type="ECO:0000313" key="10">
    <source>
        <dbReference type="EMBL" id="ESO91546.1"/>
    </source>
</evidence>
<dbReference type="CTD" id="20232061"/>
<evidence type="ECO:0000256" key="4">
    <source>
        <dbReference type="ARBA" id="ARBA00021247"/>
    </source>
</evidence>
<dbReference type="Pfam" id="PF09764">
    <property type="entry name" value="Nt_Gln_amidase"/>
    <property type="match status" value="1"/>
</dbReference>
<evidence type="ECO:0000256" key="2">
    <source>
        <dbReference type="ARBA" id="ARBA00011245"/>
    </source>
</evidence>
<dbReference type="STRING" id="225164.V4ADZ0"/>
<dbReference type="GO" id="GO:0070773">
    <property type="term" value="F:protein-N-terminal glutamine amidohydrolase activity"/>
    <property type="evidence" value="ECO:0007669"/>
    <property type="project" value="UniProtKB-UniRule"/>
</dbReference>
<dbReference type="KEGG" id="lgi:LOTGIDRAFT_122098"/>
<evidence type="ECO:0000256" key="5">
    <source>
        <dbReference type="ARBA" id="ARBA00022801"/>
    </source>
</evidence>
<evidence type="ECO:0000256" key="3">
    <source>
        <dbReference type="ARBA" id="ARBA00012718"/>
    </source>
</evidence>
<evidence type="ECO:0000256" key="1">
    <source>
        <dbReference type="ARBA" id="ARBA00008985"/>
    </source>
</evidence>
<keyword evidence="5 8" id="KW-0378">Hydrolase</keyword>
<comment type="similarity">
    <text evidence="1 8">Belongs to the NTAQ1 family.</text>
</comment>
<sequence>MNLTEEKLGRLVEKPDCVYTTCYCEENIWKLCDKTRQMHPGILPKCYCVFISNLKRMIPLWCQKSSKRSDKRVIWDYHVIFIYKGDPEPVIYDLDTTLPFPCSISEYIDSAITNEDRFNNDFKRLFRVIKAREYLETFASDRSHMIDEETGDYQSPPPKYPCIQTSECSNNIQEFINMEKGNGVGVVMTLPEFCDRFSKS</sequence>
<dbReference type="Proteomes" id="UP000030746">
    <property type="component" value="Unassembled WGS sequence"/>
</dbReference>
<dbReference type="GO" id="GO:0005634">
    <property type="term" value="C:nucleus"/>
    <property type="evidence" value="ECO:0007669"/>
    <property type="project" value="TreeGrafter"/>
</dbReference>
<dbReference type="InterPro" id="IPR023128">
    <property type="entry name" value="Prot_N_Gln_amidohydro_ab_roll"/>
</dbReference>
<comment type="catalytic activity">
    <reaction evidence="7 8">
        <text>N-terminal L-glutaminyl-[protein] + H2O = N-terminal L-glutamyl-[protein] + NH4(+)</text>
        <dbReference type="Rhea" id="RHEA:50680"/>
        <dbReference type="Rhea" id="RHEA-COMP:12668"/>
        <dbReference type="Rhea" id="RHEA-COMP:12777"/>
        <dbReference type="ChEBI" id="CHEBI:15377"/>
        <dbReference type="ChEBI" id="CHEBI:28938"/>
        <dbReference type="ChEBI" id="CHEBI:64721"/>
        <dbReference type="ChEBI" id="CHEBI:64722"/>
        <dbReference type="EC" id="3.5.1.122"/>
    </reaction>
</comment>
<dbReference type="GeneID" id="20232061"/>
<dbReference type="GO" id="GO:0008418">
    <property type="term" value="F:protein-N-terminal asparagine amidohydrolase activity"/>
    <property type="evidence" value="ECO:0007669"/>
    <property type="project" value="UniProtKB-UniRule"/>
</dbReference>
<evidence type="ECO:0000256" key="6">
    <source>
        <dbReference type="ARBA" id="ARBA00029677"/>
    </source>
</evidence>
<reference evidence="10 11" key="1">
    <citation type="journal article" date="2013" name="Nature">
        <title>Insights into bilaterian evolution from three spiralian genomes.</title>
        <authorList>
            <person name="Simakov O."/>
            <person name="Marletaz F."/>
            <person name="Cho S.J."/>
            <person name="Edsinger-Gonzales E."/>
            <person name="Havlak P."/>
            <person name="Hellsten U."/>
            <person name="Kuo D.H."/>
            <person name="Larsson T."/>
            <person name="Lv J."/>
            <person name="Arendt D."/>
            <person name="Savage R."/>
            <person name="Osoegawa K."/>
            <person name="de Jong P."/>
            <person name="Grimwood J."/>
            <person name="Chapman J.A."/>
            <person name="Shapiro H."/>
            <person name="Aerts A."/>
            <person name="Otillar R.P."/>
            <person name="Terry A.Y."/>
            <person name="Boore J.L."/>
            <person name="Grigoriev I.V."/>
            <person name="Lindberg D.R."/>
            <person name="Seaver E.C."/>
            <person name="Weisblat D.A."/>
            <person name="Putnam N.H."/>
            <person name="Rokhsar D.S."/>
        </authorList>
    </citation>
    <scope>NUCLEOTIDE SEQUENCE [LARGE SCALE GENOMIC DNA]</scope>
</reference>
<dbReference type="HOGENOM" id="CLU_091083_1_0_1"/>
<evidence type="ECO:0000256" key="7">
    <source>
        <dbReference type="ARBA" id="ARBA00048768"/>
    </source>
</evidence>
<dbReference type="Gene3D" id="3.10.620.10">
    <property type="entry name" value="Protein N-terminal glutamine amidohydrolase, alpha beta roll"/>
    <property type="match status" value="1"/>
</dbReference>
<evidence type="ECO:0000313" key="11">
    <source>
        <dbReference type="Proteomes" id="UP000030746"/>
    </source>
</evidence>
<dbReference type="RefSeq" id="XP_009057617.1">
    <property type="nucleotide sequence ID" value="XM_009059369.1"/>
</dbReference>
<comment type="function">
    <text evidence="8">Mediates the side-chain deamidation of N-terminal glutamine residues to glutamate, an important step in N-end rule pathway of protein degradation. Conversion of the resulting N-terminal glutamine to glutamate renders the protein susceptible to arginylation, polyubiquitination and degradation as specified by the N-end rule. Does not act on substrates with internal or C-terminal glutamine and does not act on non-glutamine residues in any position.</text>
</comment>
<dbReference type="AlphaFoldDB" id="V4ADZ0"/>
<gene>
    <name evidence="10" type="ORF">LOTGIDRAFT_122098</name>
</gene>
<dbReference type="EC" id="3.5.1.122" evidence="3 8"/>
<proteinExistence type="inferred from homology"/>
<keyword evidence="11" id="KW-1185">Reference proteome</keyword>
<feature type="domain" description="Protein N-terminal glutamine amidohydrolase alpha beta roll" evidence="9">
    <location>
        <begin position="19"/>
        <end position="197"/>
    </location>
</feature>
<dbReference type="InterPro" id="IPR039733">
    <property type="entry name" value="NTAQ1"/>
</dbReference>